<dbReference type="VEuPathDB" id="FungiDB:PSHT_10159"/>
<evidence type="ECO:0000313" key="1">
    <source>
        <dbReference type="EMBL" id="POW06903.1"/>
    </source>
</evidence>
<dbReference type="Proteomes" id="UP000238274">
    <property type="component" value="Unassembled WGS sequence"/>
</dbReference>
<gene>
    <name evidence="1" type="ORF">PSHT_10159</name>
</gene>
<reference evidence="2" key="3">
    <citation type="journal article" date="2018" name="Mol. Plant Microbe Interact.">
        <title>Genome sequence resources for the wheat stripe rust pathogen (Puccinia striiformis f. sp. tritici) and the barley stripe rust pathogen (Puccinia striiformis f. sp. hordei).</title>
        <authorList>
            <person name="Xia C."/>
            <person name="Wang M."/>
            <person name="Yin C."/>
            <person name="Cornejo O.E."/>
            <person name="Hulbert S.H."/>
            <person name="Chen X."/>
        </authorList>
    </citation>
    <scope>NUCLEOTIDE SEQUENCE [LARGE SCALE GENOMIC DNA]</scope>
    <source>
        <strain evidence="2">93TX-2</strain>
    </source>
</reference>
<reference evidence="2" key="2">
    <citation type="journal article" date="2018" name="BMC Genomics">
        <title>Genomic insights into host adaptation between the wheat stripe rust pathogen (Puccinia striiformis f. sp. tritici) and the barley stripe rust pathogen (Puccinia striiformis f. sp. hordei).</title>
        <authorList>
            <person name="Xia C."/>
            <person name="Wang M."/>
            <person name="Yin C."/>
            <person name="Cornejo O.E."/>
            <person name="Hulbert S.H."/>
            <person name="Chen X."/>
        </authorList>
    </citation>
    <scope>NUCLEOTIDE SEQUENCE [LARGE SCALE GENOMIC DNA]</scope>
    <source>
        <strain evidence="2">93TX-2</strain>
    </source>
</reference>
<accession>A0A2S4VBI5</accession>
<dbReference type="AlphaFoldDB" id="A0A2S4VBI5"/>
<keyword evidence="2" id="KW-1185">Reference proteome</keyword>
<reference evidence="1 2" key="1">
    <citation type="submission" date="2017-12" db="EMBL/GenBank/DDBJ databases">
        <title>Gene loss provides genomic basis for host adaptation in cereal stripe rust fungi.</title>
        <authorList>
            <person name="Xia C."/>
        </authorList>
    </citation>
    <scope>NUCLEOTIDE SEQUENCE [LARGE SCALE GENOMIC DNA]</scope>
    <source>
        <strain evidence="1 2">93TX-2</strain>
    </source>
</reference>
<protein>
    <submittedName>
        <fullName evidence="1">Uncharacterized protein</fullName>
    </submittedName>
</protein>
<comment type="caution">
    <text evidence="1">The sequence shown here is derived from an EMBL/GenBank/DDBJ whole genome shotgun (WGS) entry which is preliminary data.</text>
</comment>
<evidence type="ECO:0000313" key="2">
    <source>
        <dbReference type="Proteomes" id="UP000238274"/>
    </source>
</evidence>
<name>A0A2S4VBI5_9BASI</name>
<organism evidence="1 2">
    <name type="scientific">Puccinia striiformis</name>
    <dbReference type="NCBI Taxonomy" id="27350"/>
    <lineage>
        <taxon>Eukaryota</taxon>
        <taxon>Fungi</taxon>
        <taxon>Dikarya</taxon>
        <taxon>Basidiomycota</taxon>
        <taxon>Pucciniomycotina</taxon>
        <taxon>Pucciniomycetes</taxon>
        <taxon>Pucciniales</taxon>
        <taxon>Pucciniaceae</taxon>
        <taxon>Puccinia</taxon>
    </lineage>
</organism>
<proteinExistence type="predicted"/>
<sequence length="67" mass="7378">MGLVQNFPVSVCVAMLPKTLQVIPLVVLVISPWDYIFGAYDCSKGLADDSKYKTKLLRQLISAFQGS</sequence>
<dbReference type="EMBL" id="PKSM01000153">
    <property type="protein sequence ID" value="POW06903.1"/>
    <property type="molecule type" value="Genomic_DNA"/>
</dbReference>